<feature type="transmembrane region" description="Helical" evidence="2">
    <location>
        <begin position="93"/>
        <end position="115"/>
    </location>
</feature>
<dbReference type="Proteomes" id="UP000694892">
    <property type="component" value="Unassembled WGS sequence"/>
</dbReference>
<reference evidence="3" key="1">
    <citation type="submission" date="2016-05" db="EMBL/GenBank/DDBJ databases">
        <title>WGS assembly of Xenopus laevis.</title>
        <authorList>
            <person name="Session A."/>
            <person name="Uno Y."/>
            <person name="Kwon T."/>
            <person name="Chapman J."/>
            <person name="Toyoda A."/>
            <person name="Takahashi S."/>
            <person name="Fukui A."/>
            <person name="Hikosaka A."/>
            <person name="Putnam N."/>
            <person name="Stites J."/>
            <person name="Van Heeringen S."/>
            <person name="Quigley I."/>
            <person name="Heinz S."/>
            <person name="Hellsten U."/>
            <person name="Lyons J."/>
            <person name="Suzuki A."/>
            <person name="Kondo M."/>
            <person name="Ogino H."/>
            <person name="Ochi H."/>
            <person name="Bogdanovic O."/>
            <person name="Lister R."/>
            <person name="Georgiou G."/>
            <person name="Paranjpe S."/>
            <person name="Van Kruijsbergen I."/>
            <person name="Mozaffari S."/>
            <person name="Shu S."/>
            <person name="Schmutz J."/>
            <person name="Jenkins J."/>
            <person name="Grimwood J."/>
            <person name="Carlson J."/>
            <person name="Mitros T."/>
            <person name="Simakov O."/>
            <person name="Heald R."/>
            <person name="Miller K."/>
            <person name="Haudenschild C."/>
            <person name="Kuroki Y."/>
            <person name="Tanaka T."/>
            <person name="Michiue T."/>
            <person name="Watanabe M."/>
            <person name="Kinoshita T."/>
            <person name="Ohta Y."/>
            <person name="Mawaribuchi S."/>
            <person name="Suzuki Y."/>
            <person name="Haramoto Y."/>
            <person name="Yamamoto T."/>
            <person name="Takagi C."/>
            <person name="Kitzman J."/>
            <person name="Shendure J."/>
            <person name="Nakayama T."/>
            <person name="Izutsu Y."/>
            <person name="Robert J."/>
            <person name="Dichmann D."/>
            <person name="Flajnik M."/>
            <person name="Houston D."/>
            <person name="Marcotte E."/>
            <person name="Wallingford J."/>
            <person name="Ito Y."/>
            <person name="Asashima M."/>
            <person name="Ueno N."/>
            <person name="Matsuda Y."/>
            <person name="Jan Veenstra G."/>
            <person name="Fujiyama A."/>
            <person name="Harland R."/>
            <person name="Taira M."/>
            <person name="Rokhsar D.S."/>
        </authorList>
    </citation>
    <scope>NUCLEOTIDE SEQUENCE</scope>
    <source>
        <strain evidence="3">J</strain>
        <tissue evidence="3">Blood</tissue>
    </source>
</reference>
<evidence type="ECO:0000256" key="1">
    <source>
        <dbReference type="SAM" id="MobiDB-lite"/>
    </source>
</evidence>
<dbReference type="EMBL" id="KV484350">
    <property type="protein sequence ID" value="OCT55549.1"/>
    <property type="molecule type" value="Genomic_DNA"/>
</dbReference>
<keyword evidence="2" id="KW-0812">Transmembrane</keyword>
<protein>
    <submittedName>
        <fullName evidence="3">Uncharacterized protein</fullName>
    </submittedName>
</protein>
<gene>
    <name evidence="3" type="ORF">XELAEV_18001101mg</name>
</gene>
<sequence>MMELYLTLAIYCAAPVTSPSGVKMAAFGVIASPTRDSRDYNSAPEPSPPRDVTPVANTSASCHSAPAGSVWKRKCCSRHVTFRYGTCSVVRRYLYMCVCDVMLLLVRILCPFYCVMCV</sequence>
<name>A0A974GYI3_XENLA</name>
<evidence type="ECO:0000313" key="3">
    <source>
        <dbReference type="EMBL" id="OCT55549.1"/>
    </source>
</evidence>
<proteinExistence type="predicted"/>
<evidence type="ECO:0000256" key="2">
    <source>
        <dbReference type="SAM" id="Phobius"/>
    </source>
</evidence>
<organism evidence="3">
    <name type="scientific">Xenopus laevis</name>
    <name type="common">African clawed frog</name>
    <dbReference type="NCBI Taxonomy" id="8355"/>
    <lineage>
        <taxon>Eukaryota</taxon>
        <taxon>Metazoa</taxon>
        <taxon>Chordata</taxon>
        <taxon>Craniata</taxon>
        <taxon>Vertebrata</taxon>
        <taxon>Euteleostomi</taxon>
        <taxon>Amphibia</taxon>
        <taxon>Batrachia</taxon>
        <taxon>Anura</taxon>
        <taxon>Pipoidea</taxon>
        <taxon>Pipidae</taxon>
        <taxon>Xenopodinae</taxon>
        <taxon>Xenopus</taxon>
        <taxon>Xenopus</taxon>
    </lineage>
</organism>
<keyword evidence="2" id="KW-1133">Transmembrane helix</keyword>
<keyword evidence="2" id="KW-0472">Membrane</keyword>
<feature type="region of interest" description="Disordered" evidence="1">
    <location>
        <begin position="34"/>
        <end position="66"/>
    </location>
</feature>
<accession>A0A974GYI3</accession>
<dbReference type="AlphaFoldDB" id="A0A974GYI3"/>